<feature type="region of interest" description="Disordered" evidence="1">
    <location>
        <begin position="1"/>
        <end position="22"/>
    </location>
</feature>
<organism evidence="3 4">
    <name type="scientific">Ziziphus jujuba var. spinosa</name>
    <dbReference type="NCBI Taxonomy" id="714518"/>
    <lineage>
        <taxon>Eukaryota</taxon>
        <taxon>Viridiplantae</taxon>
        <taxon>Streptophyta</taxon>
        <taxon>Embryophyta</taxon>
        <taxon>Tracheophyta</taxon>
        <taxon>Spermatophyta</taxon>
        <taxon>Magnoliopsida</taxon>
        <taxon>eudicotyledons</taxon>
        <taxon>Gunneridae</taxon>
        <taxon>Pentapetalae</taxon>
        <taxon>rosids</taxon>
        <taxon>fabids</taxon>
        <taxon>Rosales</taxon>
        <taxon>Rhamnaceae</taxon>
        <taxon>Paliureae</taxon>
        <taxon>Ziziphus</taxon>
    </lineage>
</organism>
<reference evidence="3" key="1">
    <citation type="journal article" date="2021" name="Front. Plant Sci.">
        <title>Chromosome-Scale Genome Assembly for Chinese Sour Jujube and Insights Into Its Genome Evolution and Domestication Signature.</title>
        <authorList>
            <person name="Shen L.-Y."/>
            <person name="Luo H."/>
            <person name="Wang X.-L."/>
            <person name="Wang X.-M."/>
            <person name="Qiu X.-J."/>
            <person name="Liu H."/>
            <person name="Zhou S.-S."/>
            <person name="Jia K.-H."/>
            <person name="Nie S."/>
            <person name="Bao Y.-T."/>
            <person name="Zhang R.-G."/>
            <person name="Yun Q.-Z."/>
            <person name="Chai Y.-H."/>
            <person name="Lu J.-Y."/>
            <person name="Li Y."/>
            <person name="Zhao S.-W."/>
            <person name="Mao J.-F."/>
            <person name="Jia S.-G."/>
            <person name="Mao Y.-M."/>
        </authorList>
    </citation>
    <scope>NUCLEOTIDE SEQUENCE</scope>
    <source>
        <strain evidence="3">AT0</strain>
        <tissue evidence="3">Leaf</tissue>
    </source>
</reference>
<gene>
    <name evidence="3" type="ORF">FEM48_Zijuj02G0179200</name>
</gene>
<dbReference type="EMBL" id="JAEACU010000002">
    <property type="protein sequence ID" value="KAH7543392.1"/>
    <property type="molecule type" value="Genomic_DNA"/>
</dbReference>
<feature type="compositionally biased region" description="Polar residues" evidence="1">
    <location>
        <begin position="12"/>
        <end position="21"/>
    </location>
</feature>
<evidence type="ECO:0000256" key="1">
    <source>
        <dbReference type="SAM" id="MobiDB-lite"/>
    </source>
</evidence>
<feature type="domain" description="DUF7903" evidence="2">
    <location>
        <begin position="291"/>
        <end position="440"/>
    </location>
</feature>
<dbReference type="AlphaFoldDB" id="A0A978VX47"/>
<dbReference type="PANTHER" id="PTHR35481:SF1">
    <property type="entry name" value="DNA-DIRECTED RNA POLYMERASE SUBUNIT ALPHA"/>
    <property type="match status" value="1"/>
</dbReference>
<proteinExistence type="predicted"/>
<dbReference type="Proteomes" id="UP000813462">
    <property type="component" value="Unassembled WGS sequence"/>
</dbReference>
<dbReference type="Pfam" id="PF25475">
    <property type="entry name" value="DUF7903"/>
    <property type="match status" value="2"/>
</dbReference>
<sequence>MAYVPPHKRQSNDTNRASLSPEQLVPQFKKNLKFGSSSSSTANRDRSGKIVYGSQSISRWFAIGCDGDDDGGDQFPASVSLQPVSVEAFISKKGEKPLALVNTDIGEKKKKKITISNLESNRVTGNFSGSPWLSIADYVLQDLLSSYVNVKNEIDSQKAEGKPNLTANVGKIKRNLTAKVGKILFHGSPLGNFESPVTETRLRQLKRSFYTNIPSSYVEYIIKEVVPDIGVDFVEDKEIYHVRLSDATQPDSTVTCRCSVRKEQGDLQLYKAILHDVRTFPFTNTCIVSFQIELNRLRYMVVDISCLEKNLDLRLMLSTKEIVADLSDDDVQSIRDLINSAILDANVKGGLRWPLGKSSTGTYKVIGVWHTVSKSYKSPSLTLKVRDADRYDYKTSIGETSWEISLNLKALSSKLEEKEVDMDLISEMLKTHLKQIWNSFMCCERYIN</sequence>
<evidence type="ECO:0000259" key="2">
    <source>
        <dbReference type="Pfam" id="PF25475"/>
    </source>
</evidence>
<name>A0A978VX47_ZIZJJ</name>
<dbReference type="PANTHER" id="PTHR35481">
    <property type="entry name" value="DNA-DIRECTED RNA POLYMERASE SUBUNIT ALPHA"/>
    <property type="match status" value="1"/>
</dbReference>
<evidence type="ECO:0000313" key="4">
    <source>
        <dbReference type="Proteomes" id="UP000813462"/>
    </source>
</evidence>
<comment type="caution">
    <text evidence="3">The sequence shown here is derived from an EMBL/GenBank/DDBJ whole genome shotgun (WGS) entry which is preliminary data.</text>
</comment>
<accession>A0A978VX47</accession>
<feature type="domain" description="DUF7903" evidence="2">
    <location>
        <begin position="45"/>
        <end position="280"/>
    </location>
</feature>
<evidence type="ECO:0000313" key="3">
    <source>
        <dbReference type="EMBL" id="KAH7543392.1"/>
    </source>
</evidence>
<protein>
    <recommendedName>
        <fullName evidence="2">DUF7903 domain-containing protein</fullName>
    </recommendedName>
</protein>
<dbReference type="InterPro" id="IPR057225">
    <property type="entry name" value="DUF7903"/>
</dbReference>